<dbReference type="InterPro" id="IPR039422">
    <property type="entry name" value="MarR/SlyA-like"/>
</dbReference>
<evidence type="ECO:0000259" key="1">
    <source>
        <dbReference type="PROSITE" id="PS50995"/>
    </source>
</evidence>
<comment type="caution">
    <text evidence="2">The sequence shown here is derived from an EMBL/GenBank/DDBJ whole genome shotgun (WGS) entry which is preliminary data.</text>
</comment>
<proteinExistence type="predicted"/>
<dbReference type="PANTHER" id="PTHR33164:SF99">
    <property type="entry name" value="MARR FAMILY REGULATORY PROTEIN"/>
    <property type="match status" value="1"/>
</dbReference>
<dbReference type="Proteomes" id="UP001596540">
    <property type="component" value="Unassembled WGS sequence"/>
</dbReference>
<dbReference type="Gene3D" id="1.10.10.10">
    <property type="entry name" value="Winged helix-like DNA-binding domain superfamily/Winged helix DNA-binding domain"/>
    <property type="match status" value="1"/>
</dbReference>
<dbReference type="PRINTS" id="PR00598">
    <property type="entry name" value="HTHMARR"/>
</dbReference>
<dbReference type="RefSeq" id="WP_379872211.1">
    <property type="nucleotide sequence ID" value="NZ_JBHTBH010000008.1"/>
</dbReference>
<keyword evidence="3" id="KW-1185">Reference proteome</keyword>
<sequence>MTTPEPQAASERELCALVDDLSRQIGDHERERAVLVGLTRPQANALRELTGPLTMRELADRTGCEPSNTTFVIDRLEGQGLVERRPHPTDRRAKQLVLTPAGVELRARLVELFKQDSPLAQLTGEEQRMLRGLLERALRRR</sequence>
<dbReference type="PANTHER" id="PTHR33164">
    <property type="entry name" value="TRANSCRIPTIONAL REGULATOR, MARR FAMILY"/>
    <property type="match status" value="1"/>
</dbReference>
<reference evidence="3" key="1">
    <citation type="journal article" date="2019" name="Int. J. Syst. Evol. Microbiol.">
        <title>The Global Catalogue of Microorganisms (GCM) 10K type strain sequencing project: providing services to taxonomists for standard genome sequencing and annotation.</title>
        <authorList>
            <consortium name="The Broad Institute Genomics Platform"/>
            <consortium name="The Broad Institute Genome Sequencing Center for Infectious Disease"/>
            <person name="Wu L."/>
            <person name="Ma J."/>
        </authorList>
    </citation>
    <scope>NUCLEOTIDE SEQUENCE [LARGE SCALE GENOMIC DNA]</scope>
    <source>
        <strain evidence="3">CGMCC 4.7382</strain>
    </source>
</reference>
<protein>
    <submittedName>
        <fullName evidence="2">MarR family winged helix-turn-helix transcriptional regulator</fullName>
    </submittedName>
</protein>
<accession>A0ABW2KK16</accession>
<dbReference type="InterPro" id="IPR000835">
    <property type="entry name" value="HTH_MarR-typ"/>
</dbReference>
<dbReference type="PROSITE" id="PS50995">
    <property type="entry name" value="HTH_MARR_2"/>
    <property type="match status" value="1"/>
</dbReference>
<gene>
    <name evidence="2" type="ORF">ACFQRF_17655</name>
</gene>
<dbReference type="SMART" id="SM00347">
    <property type="entry name" value="HTH_MARR"/>
    <property type="match status" value="1"/>
</dbReference>
<feature type="domain" description="HTH marR-type" evidence="1">
    <location>
        <begin position="11"/>
        <end position="139"/>
    </location>
</feature>
<evidence type="ECO:0000313" key="3">
    <source>
        <dbReference type="Proteomes" id="UP001596540"/>
    </source>
</evidence>
<dbReference type="EMBL" id="JBHTBH010000008">
    <property type="protein sequence ID" value="MFC7329561.1"/>
    <property type="molecule type" value="Genomic_DNA"/>
</dbReference>
<dbReference type="InterPro" id="IPR036390">
    <property type="entry name" value="WH_DNA-bd_sf"/>
</dbReference>
<evidence type="ECO:0000313" key="2">
    <source>
        <dbReference type="EMBL" id="MFC7329561.1"/>
    </source>
</evidence>
<dbReference type="InterPro" id="IPR036388">
    <property type="entry name" value="WH-like_DNA-bd_sf"/>
</dbReference>
<name>A0ABW2KK16_9ACTN</name>
<dbReference type="Pfam" id="PF01047">
    <property type="entry name" value="MarR"/>
    <property type="match status" value="1"/>
</dbReference>
<dbReference type="SUPFAM" id="SSF46785">
    <property type="entry name" value="Winged helix' DNA-binding domain"/>
    <property type="match status" value="1"/>
</dbReference>
<organism evidence="2 3">
    <name type="scientific">Marinactinospora rubrisoli</name>
    <dbReference type="NCBI Taxonomy" id="2715399"/>
    <lineage>
        <taxon>Bacteria</taxon>
        <taxon>Bacillati</taxon>
        <taxon>Actinomycetota</taxon>
        <taxon>Actinomycetes</taxon>
        <taxon>Streptosporangiales</taxon>
        <taxon>Nocardiopsidaceae</taxon>
        <taxon>Marinactinospora</taxon>
    </lineage>
</organism>